<dbReference type="EMBL" id="BAABKQ010000001">
    <property type="protein sequence ID" value="GAA4811181.1"/>
    <property type="molecule type" value="Genomic_DNA"/>
</dbReference>
<comment type="catalytic activity">
    <reaction evidence="6">
        <text>gamma-L-glutamyl-L-cysteine + hercynine + O2 = gamma-L-glutamyl-hercynylcysteine S-oxide + H2O</text>
        <dbReference type="Rhea" id="RHEA:42672"/>
        <dbReference type="ChEBI" id="CHEBI:15377"/>
        <dbReference type="ChEBI" id="CHEBI:15379"/>
        <dbReference type="ChEBI" id="CHEBI:15781"/>
        <dbReference type="ChEBI" id="CHEBI:58173"/>
        <dbReference type="ChEBI" id="CHEBI:82703"/>
        <dbReference type="EC" id="1.14.99.50"/>
    </reaction>
</comment>
<dbReference type="PANTHER" id="PTHR23150">
    <property type="entry name" value="SULFATASE MODIFYING FACTOR 1, 2"/>
    <property type="match status" value="1"/>
</dbReference>
<comment type="similarity">
    <text evidence="6">Belongs to the EgtB family.</text>
</comment>
<keyword evidence="5" id="KW-0067">ATP-binding</keyword>
<proteinExistence type="inferred from homology"/>
<dbReference type="SUPFAM" id="SSF56436">
    <property type="entry name" value="C-type lectin-like"/>
    <property type="match status" value="1"/>
</dbReference>
<dbReference type="InterPro" id="IPR032890">
    <property type="entry name" value="EgtB_Actinobacteria"/>
</dbReference>
<comment type="caution">
    <text evidence="10">The sequence shown here is derived from an EMBL/GenBank/DDBJ whole genome shotgun (WGS) entry which is preliminary data.</text>
</comment>
<feature type="binding site" evidence="6">
    <location>
        <begin position="563"/>
        <end position="566"/>
    </location>
    <ligand>
        <name>gamma-L-glutamyl-L-cysteine</name>
        <dbReference type="ChEBI" id="CHEBI:58173"/>
    </ligand>
</feature>
<keyword evidence="11" id="KW-1185">Reference proteome</keyword>
<comment type="catalytic activity">
    <reaction evidence="4 5">
        <text>L-cysteine + L-glutamate + ATP = gamma-L-glutamyl-L-cysteine + ADP + phosphate + H(+)</text>
        <dbReference type="Rhea" id="RHEA:13285"/>
        <dbReference type="ChEBI" id="CHEBI:15378"/>
        <dbReference type="ChEBI" id="CHEBI:29985"/>
        <dbReference type="ChEBI" id="CHEBI:30616"/>
        <dbReference type="ChEBI" id="CHEBI:35235"/>
        <dbReference type="ChEBI" id="CHEBI:43474"/>
        <dbReference type="ChEBI" id="CHEBI:58173"/>
        <dbReference type="ChEBI" id="CHEBI:456216"/>
        <dbReference type="EC" id="6.3.2.2"/>
    </reaction>
</comment>
<dbReference type="EC" id="1.14.99.50" evidence="6"/>
<dbReference type="SUPFAM" id="SSF109854">
    <property type="entry name" value="DinB/YfiT-like putative metalloenzymes"/>
    <property type="match status" value="1"/>
</dbReference>
<evidence type="ECO:0000256" key="1">
    <source>
        <dbReference type="ARBA" id="ARBA00023002"/>
    </source>
</evidence>
<keyword evidence="5" id="KW-0547">Nucleotide-binding</keyword>
<dbReference type="Gene3D" id="3.90.1580.10">
    <property type="entry name" value="paralog of FGE (formylglycine-generating enzyme)"/>
    <property type="match status" value="1"/>
</dbReference>
<evidence type="ECO:0000259" key="9">
    <source>
        <dbReference type="Pfam" id="PF12867"/>
    </source>
</evidence>
<keyword evidence="5" id="KW-0436">Ligase</keyword>
<keyword evidence="6" id="KW-0479">Metal-binding</keyword>
<dbReference type="Proteomes" id="UP001500839">
    <property type="component" value="Unassembled WGS sequence"/>
</dbReference>
<evidence type="ECO:0000256" key="7">
    <source>
        <dbReference type="SAM" id="MobiDB-lite"/>
    </source>
</evidence>
<evidence type="ECO:0000259" key="8">
    <source>
        <dbReference type="Pfam" id="PF03781"/>
    </source>
</evidence>
<feature type="binding site" evidence="6">
    <location>
        <position position="619"/>
    </location>
    <ligand>
        <name>Fe cation</name>
        <dbReference type="ChEBI" id="CHEBI:24875"/>
    </ligand>
</feature>
<dbReference type="NCBIfam" id="TIGR03440">
    <property type="entry name" value="egtB_TIGR03440"/>
    <property type="match status" value="1"/>
</dbReference>
<comment type="cofactor">
    <cofactor evidence="6">
        <name>Fe(2+)</name>
        <dbReference type="ChEBI" id="CHEBI:29033"/>
    </cofactor>
</comment>
<dbReference type="InterPro" id="IPR024775">
    <property type="entry name" value="DinB-like"/>
</dbReference>
<keyword evidence="6" id="KW-0503">Monooxygenase</keyword>
<comment type="function">
    <text evidence="6">Catalyzes the oxidative sulfurization of hercynine (N-alpha,N-alpha,N-alpha-trimethyl-L-histidine) into hercynyl-gamma-L-glutamyl-L-cysteine sulfoxide, a step in the biosynthesis pathway of ergothioneine.</text>
</comment>
<dbReference type="Pfam" id="PF04107">
    <property type="entry name" value="GCS2"/>
    <property type="match status" value="1"/>
</dbReference>
<keyword evidence="1 6" id="KW-0560">Oxidoreductase</keyword>
<dbReference type="InterPro" id="IPR006336">
    <property type="entry name" value="GCS2"/>
</dbReference>
<dbReference type="InterPro" id="IPR034660">
    <property type="entry name" value="DinB/YfiT-like"/>
</dbReference>
<dbReference type="InterPro" id="IPR014746">
    <property type="entry name" value="Gln_synth/guanido_kin_cat_dom"/>
</dbReference>
<sequence length="965" mass="102367">MSHSTGTTHPTGSAGPPRTAGTVRTAGAGHRDAPATADHGRVPVTAESAQARIVQQCFGLRPPRLVGAELEWFTRATAGSRPTAALLAEALGAHAPRSIAPGSPHAPLPAGGSVTVEPGGQVEISSLPLTDVDRLCAALAADAAVLRALLDTLGIEMLPGAVDRVREPSRILTVARYAAMQDRFDRSGPRGVQMMCNTAAIHVSVDCGADLDDLALRWRMLDAVGPALVAAFADAGSAATGMDANDGSEGRGRWASERMRTWLTLDPGRTGLDAAAPGASADPVASYTRWALGAPLLCVRRGNGDWSVPGDVTFAQWIAGGAGAPDRAPTIADLDYHLTTLFPPVRPCGHLEVRYLDAQPAGFRGGQGGEPWRAPIAVIAALAGTPDAARRAAAIAEPTRGEWRRAARHGLADEELRGTARALLELAAEAASGGRAAETAEAIESVCRRIAGPDRRPARTGDAPAAEPGDALRAACRGALERARRRTRGLTDIPDDQLTAQHSALMSPLVWDLAHIGNQEDRWLVRAAGGCAATPARAGLGDPSGLDAVSGLDDLYDALQHPRSTRPSLPILGPTEARAYAESVRERAFDVLDHCGFDGDALTADGFVFGMVAQHEQQHDETMLATHQLRTGLALLHAPAAPRARRATGPVSADPAPESAVPESAVPESAVPESAVPESAVPEIVVPGGAFTMGTDGTAGTESWALDNERPAHRVEVAAFAIEALPVTNRRYAHFIADGGYRRRELWSERGWRHRVEEGLEAPQFWSRDGDGRWQRRRFGATVALEPDEPVVHVSYFEAEAFAAWADKRLPTEAEWEKAARHDAAAGRSRTYPWGDAEPTEYHANLGQRHLSPAGAGAYPAGATVTGIHQLIGDVWEWTSSGFEAYPGFRAFPYREYSEVFFGGDYRVLRGGSFGTDAVACRGTFRNWDHPVRRQIFAGIRLARDYPANDGVGIAAASERDGARA</sequence>
<evidence type="ECO:0000313" key="11">
    <source>
        <dbReference type="Proteomes" id="UP001500839"/>
    </source>
</evidence>
<keyword evidence="2 6" id="KW-0408">Iron</keyword>
<evidence type="ECO:0000256" key="2">
    <source>
        <dbReference type="ARBA" id="ARBA00023004"/>
    </source>
</evidence>
<dbReference type="Pfam" id="PF03781">
    <property type="entry name" value="FGE-sulfatase"/>
    <property type="match status" value="1"/>
</dbReference>
<feature type="compositionally biased region" description="Basic and acidic residues" evidence="7">
    <location>
        <begin position="29"/>
        <end position="41"/>
    </location>
</feature>
<evidence type="ECO:0000256" key="5">
    <source>
        <dbReference type="HAMAP-Rule" id="MF_02034"/>
    </source>
</evidence>
<evidence type="ECO:0000256" key="4">
    <source>
        <dbReference type="ARBA" id="ARBA00048819"/>
    </source>
</evidence>
<feature type="binding site" evidence="6">
    <location>
        <position position="933"/>
    </location>
    <ligand>
        <name>gamma-L-glutamyl-L-cysteine</name>
        <dbReference type="ChEBI" id="CHEBI:58173"/>
    </ligand>
</feature>
<feature type="region of interest" description="Disordered" evidence="7">
    <location>
        <begin position="643"/>
        <end position="667"/>
    </location>
</feature>
<dbReference type="HAMAP" id="MF_02034">
    <property type="entry name" value="EgtA"/>
    <property type="match status" value="1"/>
</dbReference>
<feature type="binding site" evidence="6">
    <location>
        <position position="929"/>
    </location>
    <ligand>
        <name>gamma-L-glutamyl-L-cysteine</name>
        <dbReference type="ChEBI" id="CHEBI:58173"/>
    </ligand>
</feature>
<evidence type="ECO:0000256" key="3">
    <source>
        <dbReference type="ARBA" id="ARBA00037882"/>
    </source>
</evidence>
<feature type="compositionally biased region" description="Low complexity" evidence="7">
    <location>
        <begin position="1"/>
        <end position="17"/>
    </location>
</feature>
<dbReference type="InterPro" id="IPR051043">
    <property type="entry name" value="Sulfatase_Mod_Factor_Kinase"/>
</dbReference>
<dbReference type="Pfam" id="PF12867">
    <property type="entry name" value="DinB_2"/>
    <property type="match status" value="1"/>
</dbReference>
<dbReference type="InterPro" id="IPR017809">
    <property type="entry name" value="EgtA_Actinobacteria"/>
</dbReference>
<dbReference type="PANTHER" id="PTHR23150:SF36">
    <property type="entry name" value="HERCYNINE OXYGENASE"/>
    <property type="match status" value="1"/>
</dbReference>
<name>A0ABP9CIE3_9ACTN</name>
<feature type="domain" description="DinB-like" evidence="9">
    <location>
        <begin position="479"/>
        <end position="623"/>
    </location>
</feature>
<dbReference type="SUPFAM" id="SSF55931">
    <property type="entry name" value="Glutamine synthetase/guanido kinase"/>
    <property type="match status" value="1"/>
</dbReference>
<accession>A0ABP9CIE3</accession>
<feature type="domain" description="Sulfatase-modifying factor enzyme-like" evidence="8">
    <location>
        <begin position="683"/>
        <end position="944"/>
    </location>
</feature>
<dbReference type="Gene3D" id="3.30.590.20">
    <property type="match status" value="1"/>
</dbReference>
<gene>
    <name evidence="6" type="primary">egtB</name>
    <name evidence="5" type="synonym">egtA</name>
    <name evidence="10" type="ORF">GCM10023353_14640</name>
</gene>
<evidence type="ECO:0000313" key="10">
    <source>
        <dbReference type="EMBL" id="GAA4811181.1"/>
    </source>
</evidence>
<protein>
    <recommendedName>
        <fullName evidence="5 6">Multifunctional fusion protein</fullName>
    </recommendedName>
    <domain>
        <recommendedName>
            <fullName evidence="5">Glutamate--cysteine ligase EgtA</fullName>
            <ecNumber evidence="5">6.3.2.2</ecNumber>
        </recommendedName>
        <alternativeName>
            <fullName evidence="5">Gamma-glutamylcysteine synthase</fullName>
            <shortName evidence="5">GCS</shortName>
            <shortName evidence="5">Gamma-ECS</shortName>
        </alternativeName>
    </domain>
    <domain>
        <recommendedName>
            <fullName evidence="6">Hercynine oxygenase</fullName>
            <ecNumber evidence="6">1.14.99.50</ecNumber>
        </recommendedName>
        <alternativeName>
            <fullName evidence="6">Gamma-glutamyl hercynylcysteine S-oxide synthase</fullName>
        </alternativeName>
    </domain>
</protein>
<organism evidence="10 11">
    <name type="scientific">Tomitella cavernea</name>
    <dbReference type="NCBI Taxonomy" id="1387982"/>
    <lineage>
        <taxon>Bacteria</taxon>
        <taxon>Bacillati</taxon>
        <taxon>Actinomycetota</taxon>
        <taxon>Actinomycetes</taxon>
        <taxon>Mycobacteriales</taxon>
        <taxon>Tomitella</taxon>
    </lineage>
</organism>
<dbReference type="InterPro" id="IPR042095">
    <property type="entry name" value="SUMF_sf"/>
</dbReference>
<comment type="pathway">
    <text evidence="3 6">Amino-acid biosynthesis; ergothioneine biosynthesis.</text>
</comment>
<dbReference type="HAMAP" id="MF_02035">
    <property type="entry name" value="EgtB"/>
    <property type="match status" value="1"/>
</dbReference>
<comment type="function">
    <text evidence="5">Catalyzes the synthesis of gamma-glutamylcysteine (gamma-GC). This compound is used as substrate for the biosynthesis of the low-molecular thiol compound ergothioneine.</text>
</comment>
<dbReference type="EC" id="6.3.2.2" evidence="5"/>
<comment type="similarity">
    <text evidence="5">Belongs to the glutamate--cysteine ligase type 2 family. EgtA subfamily.</text>
</comment>
<evidence type="ECO:0000256" key="6">
    <source>
        <dbReference type="HAMAP-Rule" id="MF_02035"/>
    </source>
</evidence>
<dbReference type="InterPro" id="IPR017806">
    <property type="entry name" value="EgtB"/>
</dbReference>
<feature type="binding site" evidence="6">
    <location>
        <position position="515"/>
    </location>
    <ligand>
        <name>Fe cation</name>
        <dbReference type="ChEBI" id="CHEBI:24875"/>
    </ligand>
</feature>
<feature type="binding site" evidence="6">
    <location>
        <position position="615"/>
    </location>
    <ligand>
        <name>Fe cation</name>
        <dbReference type="ChEBI" id="CHEBI:24875"/>
    </ligand>
</feature>
<feature type="region of interest" description="Disordered" evidence="7">
    <location>
        <begin position="1"/>
        <end position="41"/>
    </location>
</feature>
<dbReference type="InterPro" id="IPR016187">
    <property type="entry name" value="CTDL_fold"/>
</dbReference>
<reference evidence="11" key="1">
    <citation type="journal article" date="2019" name="Int. J. Syst. Evol. Microbiol.">
        <title>The Global Catalogue of Microorganisms (GCM) 10K type strain sequencing project: providing services to taxonomists for standard genome sequencing and annotation.</title>
        <authorList>
            <consortium name="The Broad Institute Genomics Platform"/>
            <consortium name="The Broad Institute Genome Sequencing Center for Infectious Disease"/>
            <person name="Wu L."/>
            <person name="Ma J."/>
        </authorList>
    </citation>
    <scope>NUCLEOTIDE SEQUENCE [LARGE SCALE GENOMIC DNA]</scope>
    <source>
        <strain evidence="11">JCM 18542</strain>
    </source>
</reference>
<dbReference type="InterPro" id="IPR005532">
    <property type="entry name" value="SUMF_dom"/>
</dbReference>